<evidence type="ECO:0000313" key="2">
    <source>
        <dbReference type="EMBL" id="SFM80083.1"/>
    </source>
</evidence>
<feature type="transmembrane region" description="Helical" evidence="1">
    <location>
        <begin position="167"/>
        <end position="185"/>
    </location>
</feature>
<dbReference type="OrthoDB" id="3381134at2"/>
<dbReference type="EMBL" id="FOUY01000003">
    <property type="protein sequence ID" value="SFM80083.1"/>
    <property type="molecule type" value="Genomic_DNA"/>
</dbReference>
<feature type="transmembrane region" description="Helical" evidence="1">
    <location>
        <begin position="92"/>
        <end position="116"/>
    </location>
</feature>
<dbReference type="STRING" id="260086.SAMN05216207_10035"/>
<keyword evidence="3" id="KW-1185">Reference proteome</keyword>
<organism evidence="2 3">
    <name type="scientific">Pseudonocardia ammonioxydans</name>
    <dbReference type="NCBI Taxonomy" id="260086"/>
    <lineage>
        <taxon>Bacteria</taxon>
        <taxon>Bacillati</taxon>
        <taxon>Actinomycetota</taxon>
        <taxon>Actinomycetes</taxon>
        <taxon>Pseudonocardiales</taxon>
        <taxon>Pseudonocardiaceae</taxon>
        <taxon>Pseudonocardia</taxon>
    </lineage>
</organism>
<protein>
    <recommendedName>
        <fullName evidence="4">DUF4386 domain-containing protein</fullName>
    </recommendedName>
</protein>
<evidence type="ECO:0000256" key="1">
    <source>
        <dbReference type="SAM" id="Phobius"/>
    </source>
</evidence>
<dbReference type="Proteomes" id="UP000199614">
    <property type="component" value="Unassembled WGS sequence"/>
</dbReference>
<keyword evidence="1" id="KW-0812">Transmembrane</keyword>
<name>A0A1I4TU55_PSUAM</name>
<gene>
    <name evidence="2" type="ORF">SAMN05216207_10035</name>
</gene>
<feature type="transmembrane region" description="Helical" evidence="1">
    <location>
        <begin position="50"/>
        <end position="71"/>
    </location>
</feature>
<keyword evidence="1" id="KW-0472">Membrane</keyword>
<evidence type="ECO:0000313" key="3">
    <source>
        <dbReference type="Proteomes" id="UP000199614"/>
    </source>
</evidence>
<dbReference type="AlphaFoldDB" id="A0A1I4TU55"/>
<feature type="transmembrane region" description="Helical" evidence="1">
    <location>
        <begin position="136"/>
        <end position="155"/>
    </location>
</feature>
<feature type="transmembrane region" description="Helical" evidence="1">
    <location>
        <begin position="191"/>
        <end position="209"/>
    </location>
</feature>
<dbReference type="RefSeq" id="WP_093337587.1">
    <property type="nucleotide sequence ID" value="NZ_FOUY01000003.1"/>
</dbReference>
<evidence type="ECO:0008006" key="4">
    <source>
        <dbReference type="Google" id="ProtNLM"/>
    </source>
</evidence>
<accession>A0A1I4TU55</accession>
<reference evidence="2 3" key="1">
    <citation type="submission" date="2016-10" db="EMBL/GenBank/DDBJ databases">
        <authorList>
            <person name="de Groot N.N."/>
        </authorList>
    </citation>
    <scope>NUCLEOTIDE SEQUENCE [LARGE SCALE GENOMIC DNA]</scope>
    <source>
        <strain evidence="2 3">CGMCC 4.1877</strain>
    </source>
</reference>
<sequence>MNRQRARLAAGTGLLFAALFVVALLLLRRAPGLAAPDDRYASFQAGGGDGLLVAVGLYLAPLAGIAFLWHMTAVRALLDTLVPAPPAMAHGLNLLSGVLFVAMLFAATASVAAPALASWLGQAPPVAPDVARALTAVGYALFFVFAVRGAGMFAITTTTLLRAGGVLPGPVALIGYLLAAFLLLAASTEPATTLVLPAWVVLIAVSLLVHTRRDRPAAPAAEPAPS</sequence>
<keyword evidence="1" id="KW-1133">Transmembrane helix</keyword>
<proteinExistence type="predicted"/>